<feature type="domain" description="HTH La-type RNA-binding" evidence="3">
    <location>
        <begin position="10"/>
        <end position="100"/>
    </location>
</feature>
<evidence type="ECO:0000313" key="5">
    <source>
        <dbReference type="Proteomes" id="UP001166674"/>
    </source>
</evidence>
<dbReference type="InterPro" id="IPR036390">
    <property type="entry name" value="WH_DNA-bd_sf"/>
</dbReference>
<evidence type="ECO:0000313" key="4">
    <source>
        <dbReference type="EMBL" id="MBZ3888256.1"/>
    </source>
</evidence>
<keyword evidence="1 2" id="KW-0694">RNA-binding</keyword>
<dbReference type="PANTHER" id="PTHR22792:SF50">
    <property type="entry name" value="LA-RELATED PROTEIN 1B"/>
    <property type="match status" value="1"/>
</dbReference>
<evidence type="ECO:0000256" key="2">
    <source>
        <dbReference type="PROSITE-ProRule" id="PRU00332"/>
    </source>
</evidence>
<dbReference type="InterPro" id="IPR006630">
    <property type="entry name" value="La_HTH"/>
</dbReference>
<dbReference type="PROSITE" id="PS50961">
    <property type="entry name" value="HTH_LA"/>
    <property type="match status" value="1"/>
</dbReference>
<organism evidence="4 5">
    <name type="scientific">Sciurus carolinensis</name>
    <name type="common">Eastern gray squirrel</name>
    <dbReference type="NCBI Taxonomy" id="30640"/>
    <lineage>
        <taxon>Eukaryota</taxon>
        <taxon>Metazoa</taxon>
        <taxon>Chordata</taxon>
        <taxon>Craniata</taxon>
        <taxon>Vertebrata</taxon>
        <taxon>Euteleostomi</taxon>
        <taxon>Mammalia</taxon>
        <taxon>Eutheria</taxon>
        <taxon>Euarchontoglires</taxon>
        <taxon>Glires</taxon>
        <taxon>Rodentia</taxon>
        <taxon>Sciuromorpha</taxon>
        <taxon>Sciuridae</taxon>
        <taxon>Sciurinae</taxon>
        <taxon>Sciurini</taxon>
        <taxon>Sciurus</taxon>
    </lineage>
</organism>
<dbReference type="InterPro" id="IPR045180">
    <property type="entry name" value="La_dom_prot"/>
</dbReference>
<gene>
    <name evidence="4" type="ORF">SUZIE_197045</name>
</gene>
<dbReference type="GO" id="GO:0045727">
    <property type="term" value="P:positive regulation of translation"/>
    <property type="evidence" value="ECO:0007669"/>
    <property type="project" value="TreeGrafter"/>
</dbReference>
<evidence type="ECO:0000259" key="3">
    <source>
        <dbReference type="PROSITE" id="PS50961"/>
    </source>
</evidence>
<name>A0AA41T7W1_SCICA</name>
<dbReference type="PANTHER" id="PTHR22792">
    <property type="entry name" value="LUPUS LA PROTEIN-RELATED"/>
    <property type="match status" value="1"/>
</dbReference>
<dbReference type="InterPro" id="IPR036388">
    <property type="entry name" value="WH-like_DNA-bd_sf"/>
</dbReference>
<dbReference type="Pfam" id="PF05383">
    <property type="entry name" value="La"/>
    <property type="match status" value="1"/>
</dbReference>
<evidence type="ECO:0000256" key="1">
    <source>
        <dbReference type="ARBA" id="ARBA00022884"/>
    </source>
</evidence>
<comment type="caution">
    <text evidence="4">The sequence shown here is derived from an EMBL/GenBank/DDBJ whole genome shotgun (WGS) entry which is preliminary data.</text>
</comment>
<sequence length="140" mass="16059">MTTGWCTVCSVEEARLKDCIECHIAYDFGVENLDRDFFLGRKMDEHGFLPVSLMVRWHRVQAVTTNLDLTLEALKDSTQVEAGDEKIRKRTEPETRPTLGPVPAVCTDRLLSLVYFPQPQARLSFLLPSSRWWSRALEGF</sequence>
<protein>
    <submittedName>
        <fullName evidence="4">La-related protein 1B</fullName>
    </submittedName>
</protein>
<dbReference type="EMBL" id="JAATJV010421749">
    <property type="protein sequence ID" value="MBZ3888256.1"/>
    <property type="molecule type" value="Genomic_DNA"/>
</dbReference>
<dbReference type="SMART" id="SM00715">
    <property type="entry name" value="LA"/>
    <property type="match status" value="1"/>
</dbReference>
<reference evidence="4" key="1">
    <citation type="submission" date="2020-03" db="EMBL/GenBank/DDBJ databases">
        <title>Studies in the Genomics of Life Span.</title>
        <authorList>
            <person name="Glass D."/>
        </authorList>
    </citation>
    <scope>NUCLEOTIDE SEQUENCE</scope>
    <source>
        <strain evidence="4">SUZIE</strain>
        <tissue evidence="4">Muscle</tissue>
    </source>
</reference>
<dbReference type="GO" id="GO:0003723">
    <property type="term" value="F:RNA binding"/>
    <property type="evidence" value="ECO:0007669"/>
    <property type="project" value="UniProtKB-UniRule"/>
</dbReference>
<dbReference type="SUPFAM" id="SSF46785">
    <property type="entry name" value="Winged helix' DNA-binding domain"/>
    <property type="match status" value="1"/>
</dbReference>
<accession>A0AA41T7W1</accession>
<dbReference type="Proteomes" id="UP001166674">
    <property type="component" value="Unassembled WGS sequence"/>
</dbReference>
<dbReference type="GO" id="GO:0005829">
    <property type="term" value="C:cytosol"/>
    <property type="evidence" value="ECO:0007669"/>
    <property type="project" value="TreeGrafter"/>
</dbReference>
<keyword evidence="5" id="KW-1185">Reference proteome</keyword>
<dbReference type="AlphaFoldDB" id="A0AA41T7W1"/>
<proteinExistence type="predicted"/>
<dbReference type="GO" id="GO:0010494">
    <property type="term" value="C:cytoplasmic stress granule"/>
    <property type="evidence" value="ECO:0007669"/>
    <property type="project" value="TreeGrafter"/>
</dbReference>
<dbReference type="Gene3D" id="1.10.10.10">
    <property type="entry name" value="Winged helix-like DNA-binding domain superfamily/Winged helix DNA-binding domain"/>
    <property type="match status" value="1"/>
</dbReference>